<evidence type="ECO:0000256" key="3">
    <source>
        <dbReference type="ARBA" id="ARBA00022692"/>
    </source>
</evidence>
<gene>
    <name evidence="8" type="ORF">SAMN04487968_11647</name>
</gene>
<proteinExistence type="predicted"/>
<feature type="transmembrane region" description="Helical" evidence="7">
    <location>
        <begin position="241"/>
        <end position="265"/>
    </location>
</feature>
<feature type="transmembrane region" description="Helical" evidence="7">
    <location>
        <begin position="122"/>
        <end position="144"/>
    </location>
</feature>
<dbReference type="Proteomes" id="UP000198832">
    <property type="component" value="Unassembled WGS sequence"/>
</dbReference>
<feature type="transmembrane region" description="Helical" evidence="7">
    <location>
        <begin position="277"/>
        <end position="298"/>
    </location>
</feature>
<accession>A0A1I1NEU4</accession>
<feature type="region of interest" description="Disordered" evidence="6">
    <location>
        <begin position="1"/>
        <end position="31"/>
    </location>
</feature>
<evidence type="ECO:0000313" key="9">
    <source>
        <dbReference type="Proteomes" id="UP000198832"/>
    </source>
</evidence>
<comment type="subcellular location">
    <subcellularLocation>
        <location evidence="1">Cell membrane</location>
        <topology evidence="1">Multi-pass membrane protein</topology>
    </subcellularLocation>
</comment>
<feature type="region of interest" description="Disordered" evidence="6">
    <location>
        <begin position="321"/>
        <end position="375"/>
    </location>
</feature>
<keyword evidence="2" id="KW-1003">Cell membrane</keyword>
<keyword evidence="5 7" id="KW-0472">Membrane</keyword>
<dbReference type="RefSeq" id="WP_217645393.1">
    <property type="nucleotide sequence ID" value="NZ_FOLB01000016.1"/>
</dbReference>
<dbReference type="GO" id="GO:0005886">
    <property type="term" value="C:plasma membrane"/>
    <property type="evidence" value="ECO:0007669"/>
    <property type="project" value="UniProtKB-SubCell"/>
</dbReference>
<feature type="transmembrane region" description="Helical" evidence="7">
    <location>
        <begin position="210"/>
        <end position="229"/>
    </location>
</feature>
<reference evidence="8 9" key="1">
    <citation type="submission" date="2016-10" db="EMBL/GenBank/DDBJ databases">
        <authorList>
            <person name="de Groot N.N."/>
        </authorList>
    </citation>
    <scope>NUCLEOTIDE SEQUENCE [LARGE SCALE GENOMIC DNA]</scope>
    <source>
        <strain evidence="8 9">CGMCC 1.7056</strain>
    </source>
</reference>
<keyword evidence="4 7" id="KW-1133">Transmembrane helix</keyword>
<name>A0A1I1NEU4_9ACTN</name>
<dbReference type="Pfam" id="PF03631">
    <property type="entry name" value="Virul_fac_BrkB"/>
    <property type="match status" value="1"/>
</dbReference>
<organism evidence="8 9">
    <name type="scientific">Nocardioides terrae</name>
    <dbReference type="NCBI Taxonomy" id="574651"/>
    <lineage>
        <taxon>Bacteria</taxon>
        <taxon>Bacillati</taxon>
        <taxon>Actinomycetota</taxon>
        <taxon>Actinomycetes</taxon>
        <taxon>Propionibacteriales</taxon>
        <taxon>Nocardioidaceae</taxon>
        <taxon>Nocardioides</taxon>
    </lineage>
</organism>
<feature type="transmembrane region" description="Helical" evidence="7">
    <location>
        <begin position="165"/>
        <end position="190"/>
    </location>
</feature>
<feature type="transmembrane region" description="Helical" evidence="7">
    <location>
        <begin position="60"/>
        <end position="83"/>
    </location>
</feature>
<dbReference type="NCBIfam" id="TIGR00765">
    <property type="entry name" value="yihY_not_rbn"/>
    <property type="match status" value="1"/>
</dbReference>
<dbReference type="PANTHER" id="PTHR30213">
    <property type="entry name" value="INNER MEMBRANE PROTEIN YHJD"/>
    <property type="match status" value="1"/>
</dbReference>
<dbReference type="InterPro" id="IPR017039">
    <property type="entry name" value="Virul_fac_BrkB"/>
</dbReference>
<protein>
    <submittedName>
        <fullName evidence="8">Membrane protein</fullName>
    </submittedName>
</protein>
<evidence type="ECO:0000256" key="6">
    <source>
        <dbReference type="SAM" id="MobiDB-lite"/>
    </source>
</evidence>
<keyword evidence="9" id="KW-1185">Reference proteome</keyword>
<sequence length="375" mass="40320">MSKRTHETSASATQENAPHPDSAAKPDSPADLKKPSWWYVARKTVREFSDDQCTDLAAALTYYAVLALFPAAIALLSLVGLVGQGPKTVDTLLQILRDIGASGAANTLEPTLTELSKSERSGIALVVGLAAALWSASGYVGAFGRGMNRIYEIAEGRPIWKLRPTMLIVTVITIVLTAVVAIGLVLTGPAAQAVGDAIGLGDAAVTAWNIAKWPVLLVVVILIVALLYYATPNVKQPKFRWISVGAIVAIVTWIIASAAFGFYVANFSSYDKTYGSLAGVIVFLLWLWLTNLALLFGAELDAELERGRQLQAGIAAEREIQLPPRDTRKSDKAAEKEQADIERGRALRRSHGETDDLDEHDGRDSRDGRDDAGGR</sequence>
<dbReference type="AlphaFoldDB" id="A0A1I1NEU4"/>
<keyword evidence="3 7" id="KW-0812">Transmembrane</keyword>
<dbReference type="PANTHER" id="PTHR30213:SF0">
    <property type="entry name" value="UPF0761 MEMBRANE PROTEIN YIHY"/>
    <property type="match status" value="1"/>
</dbReference>
<evidence type="ECO:0000313" key="8">
    <source>
        <dbReference type="EMBL" id="SFC95782.1"/>
    </source>
</evidence>
<evidence type="ECO:0000256" key="7">
    <source>
        <dbReference type="SAM" id="Phobius"/>
    </source>
</evidence>
<evidence type="ECO:0000256" key="2">
    <source>
        <dbReference type="ARBA" id="ARBA00022475"/>
    </source>
</evidence>
<feature type="compositionally biased region" description="Basic and acidic residues" evidence="6">
    <location>
        <begin position="22"/>
        <end position="31"/>
    </location>
</feature>
<dbReference type="EMBL" id="FOLB01000016">
    <property type="protein sequence ID" value="SFC95782.1"/>
    <property type="molecule type" value="Genomic_DNA"/>
</dbReference>
<dbReference type="STRING" id="574651.SAMN04487968_11647"/>
<evidence type="ECO:0000256" key="4">
    <source>
        <dbReference type="ARBA" id="ARBA00022989"/>
    </source>
</evidence>
<evidence type="ECO:0000256" key="5">
    <source>
        <dbReference type="ARBA" id="ARBA00023136"/>
    </source>
</evidence>
<evidence type="ECO:0000256" key="1">
    <source>
        <dbReference type="ARBA" id="ARBA00004651"/>
    </source>
</evidence>